<evidence type="ECO:0000313" key="2">
    <source>
        <dbReference type="EMBL" id="ONK76085.1"/>
    </source>
</evidence>
<reference evidence="3" key="1">
    <citation type="journal article" date="2017" name="Nat. Commun.">
        <title>The asparagus genome sheds light on the origin and evolution of a young Y chromosome.</title>
        <authorList>
            <person name="Harkess A."/>
            <person name="Zhou J."/>
            <person name="Xu C."/>
            <person name="Bowers J.E."/>
            <person name="Van der Hulst R."/>
            <person name="Ayyampalayam S."/>
            <person name="Mercati F."/>
            <person name="Riccardi P."/>
            <person name="McKain M.R."/>
            <person name="Kakrana A."/>
            <person name="Tang H."/>
            <person name="Ray J."/>
            <person name="Groenendijk J."/>
            <person name="Arikit S."/>
            <person name="Mathioni S.M."/>
            <person name="Nakano M."/>
            <person name="Shan H."/>
            <person name="Telgmann-Rauber A."/>
            <person name="Kanno A."/>
            <person name="Yue Z."/>
            <person name="Chen H."/>
            <person name="Li W."/>
            <person name="Chen Y."/>
            <person name="Xu X."/>
            <person name="Zhang Y."/>
            <person name="Luo S."/>
            <person name="Chen H."/>
            <person name="Gao J."/>
            <person name="Mao Z."/>
            <person name="Pires J.C."/>
            <person name="Luo M."/>
            <person name="Kudrna D."/>
            <person name="Wing R.A."/>
            <person name="Meyers B.C."/>
            <person name="Yi K."/>
            <person name="Kong H."/>
            <person name="Lavrijsen P."/>
            <person name="Sunseri F."/>
            <person name="Falavigna A."/>
            <person name="Ye Y."/>
            <person name="Leebens-Mack J.H."/>
            <person name="Chen G."/>
        </authorList>
    </citation>
    <scope>NUCLEOTIDE SEQUENCE [LARGE SCALE GENOMIC DNA]</scope>
    <source>
        <strain evidence="3">cv. DH0086</strain>
    </source>
</reference>
<dbReference type="AlphaFoldDB" id="A0A5P1FCG6"/>
<evidence type="ECO:0000313" key="3">
    <source>
        <dbReference type="Proteomes" id="UP000243459"/>
    </source>
</evidence>
<keyword evidence="3" id="KW-1185">Reference proteome</keyword>
<accession>A0A5P1FCG6</accession>
<dbReference type="Proteomes" id="UP000243459">
    <property type="component" value="Chromosome 3"/>
</dbReference>
<dbReference type="Gramene" id="ONK76085">
    <property type="protein sequence ID" value="ONK76085"/>
    <property type="gene ID" value="A4U43_C03F23720"/>
</dbReference>
<gene>
    <name evidence="2" type="ORF">A4U43_C03F23720</name>
</gene>
<protein>
    <submittedName>
        <fullName evidence="2">Uncharacterized protein</fullName>
    </submittedName>
</protein>
<feature type="region of interest" description="Disordered" evidence="1">
    <location>
        <begin position="1"/>
        <end position="58"/>
    </location>
</feature>
<sequence>MVGGLRWRSSPRRGLELAVGSQGEERAGESGRAPTMWGAEVEEERSKVKGRQATKSRERVDGSALRLFGGRLLYSQRLALSMGQFGWRSLSHLLLKLSQGLRRLVNYHFTPLDSSSGLLF</sequence>
<name>A0A5P1FCG6_ASPOF</name>
<evidence type="ECO:0000256" key="1">
    <source>
        <dbReference type="SAM" id="MobiDB-lite"/>
    </source>
</evidence>
<dbReference type="EMBL" id="CM007383">
    <property type="protein sequence ID" value="ONK76085.1"/>
    <property type="molecule type" value="Genomic_DNA"/>
</dbReference>
<proteinExistence type="predicted"/>
<organism evidence="2 3">
    <name type="scientific">Asparagus officinalis</name>
    <name type="common">Garden asparagus</name>
    <dbReference type="NCBI Taxonomy" id="4686"/>
    <lineage>
        <taxon>Eukaryota</taxon>
        <taxon>Viridiplantae</taxon>
        <taxon>Streptophyta</taxon>
        <taxon>Embryophyta</taxon>
        <taxon>Tracheophyta</taxon>
        <taxon>Spermatophyta</taxon>
        <taxon>Magnoliopsida</taxon>
        <taxon>Liliopsida</taxon>
        <taxon>Asparagales</taxon>
        <taxon>Asparagaceae</taxon>
        <taxon>Asparagoideae</taxon>
        <taxon>Asparagus</taxon>
    </lineage>
</organism>